<evidence type="ECO:0000256" key="3">
    <source>
        <dbReference type="ARBA" id="ARBA00013014"/>
    </source>
</evidence>
<evidence type="ECO:0000259" key="11">
    <source>
        <dbReference type="Pfam" id="PF02558"/>
    </source>
</evidence>
<evidence type="ECO:0000256" key="2">
    <source>
        <dbReference type="ARBA" id="ARBA00007870"/>
    </source>
</evidence>
<dbReference type="InterPro" id="IPR013332">
    <property type="entry name" value="KPR_N"/>
</dbReference>
<dbReference type="GO" id="GO:0008677">
    <property type="term" value="F:2-dehydropantoate 2-reductase activity"/>
    <property type="evidence" value="ECO:0007669"/>
    <property type="project" value="UniProtKB-EC"/>
</dbReference>
<keyword evidence="10" id="KW-0812">Transmembrane</keyword>
<dbReference type="GO" id="GO:0015940">
    <property type="term" value="P:pantothenate biosynthetic process"/>
    <property type="evidence" value="ECO:0007669"/>
    <property type="project" value="UniProtKB-UniPathway"/>
</dbReference>
<comment type="catalytic activity">
    <reaction evidence="9">
        <text>(R)-pantoate + NADP(+) = 2-dehydropantoate + NADPH + H(+)</text>
        <dbReference type="Rhea" id="RHEA:16233"/>
        <dbReference type="ChEBI" id="CHEBI:11561"/>
        <dbReference type="ChEBI" id="CHEBI:15378"/>
        <dbReference type="ChEBI" id="CHEBI:15980"/>
        <dbReference type="ChEBI" id="CHEBI:57783"/>
        <dbReference type="ChEBI" id="CHEBI:58349"/>
        <dbReference type="EC" id="1.1.1.169"/>
    </reaction>
</comment>
<dbReference type="PANTHER" id="PTHR43765">
    <property type="entry name" value="2-DEHYDROPANTOATE 2-REDUCTASE-RELATED"/>
    <property type="match status" value="1"/>
</dbReference>
<comment type="similarity">
    <text evidence="2">Belongs to the ketopantoate reductase family.</text>
</comment>
<dbReference type="InterPro" id="IPR013328">
    <property type="entry name" value="6PGD_dom2"/>
</dbReference>
<dbReference type="STRING" id="1416806.CAL12_05825"/>
<proteinExistence type="inferred from homology"/>
<reference evidence="13 14" key="1">
    <citation type="submission" date="2017-05" db="EMBL/GenBank/DDBJ databases">
        <title>Complete and WGS of Bordetella genogroups.</title>
        <authorList>
            <person name="Spilker T."/>
            <person name="LiPuma J."/>
        </authorList>
    </citation>
    <scope>NUCLEOTIDE SEQUENCE [LARGE SCALE GENOMIC DNA]</scope>
    <source>
        <strain evidence="13 14">AU19157</strain>
    </source>
</reference>
<evidence type="ECO:0000256" key="4">
    <source>
        <dbReference type="ARBA" id="ARBA00019465"/>
    </source>
</evidence>
<dbReference type="InterPro" id="IPR003710">
    <property type="entry name" value="ApbA"/>
</dbReference>
<dbReference type="InterPro" id="IPR013752">
    <property type="entry name" value="KPA_reductase"/>
</dbReference>
<dbReference type="InterPro" id="IPR008927">
    <property type="entry name" value="6-PGluconate_DH-like_C_sf"/>
</dbReference>
<dbReference type="UniPathway" id="UPA00028">
    <property type="reaction ID" value="UER00004"/>
</dbReference>
<protein>
    <recommendedName>
        <fullName evidence="4">2-dehydropantoate 2-reductase</fullName>
        <ecNumber evidence="3">1.1.1.169</ecNumber>
    </recommendedName>
    <alternativeName>
        <fullName evidence="8">Ketopantoate reductase</fullName>
    </alternativeName>
</protein>
<evidence type="ECO:0000256" key="8">
    <source>
        <dbReference type="ARBA" id="ARBA00032024"/>
    </source>
</evidence>
<keyword evidence="10" id="KW-0472">Membrane</keyword>
<dbReference type="Gene3D" id="3.40.50.720">
    <property type="entry name" value="NAD(P)-binding Rossmann-like Domain"/>
    <property type="match status" value="1"/>
</dbReference>
<dbReference type="EC" id="1.1.1.169" evidence="3"/>
<keyword evidence="14" id="KW-1185">Reference proteome</keyword>
<dbReference type="EMBL" id="CP021108">
    <property type="protein sequence ID" value="ARP80399.1"/>
    <property type="molecule type" value="Genomic_DNA"/>
</dbReference>
<evidence type="ECO:0000256" key="10">
    <source>
        <dbReference type="SAM" id="Phobius"/>
    </source>
</evidence>
<dbReference type="Gene3D" id="1.10.1040.10">
    <property type="entry name" value="N-(1-d-carboxylethyl)-l-norvaline Dehydrogenase, domain 2"/>
    <property type="match status" value="1"/>
</dbReference>
<evidence type="ECO:0000256" key="6">
    <source>
        <dbReference type="ARBA" id="ARBA00022857"/>
    </source>
</evidence>
<evidence type="ECO:0000256" key="5">
    <source>
        <dbReference type="ARBA" id="ARBA00022655"/>
    </source>
</evidence>
<dbReference type="NCBIfam" id="TIGR00745">
    <property type="entry name" value="apbA_panE"/>
    <property type="match status" value="1"/>
</dbReference>
<gene>
    <name evidence="13" type="ORF">CAL12_05825</name>
</gene>
<evidence type="ECO:0000256" key="7">
    <source>
        <dbReference type="ARBA" id="ARBA00023002"/>
    </source>
</evidence>
<evidence type="ECO:0000256" key="1">
    <source>
        <dbReference type="ARBA" id="ARBA00004994"/>
    </source>
</evidence>
<evidence type="ECO:0000259" key="12">
    <source>
        <dbReference type="Pfam" id="PF08546"/>
    </source>
</evidence>
<dbReference type="InterPro" id="IPR050838">
    <property type="entry name" value="Ketopantoate_reductase"/>
</dbReference>
<comment type="pathway">
    <text evidence="1">Cofactor biosynthesis; (R)-pantothenate biosynthesis; (R)-pantoate from 3-methyl-2-oxobutanoate: step 2/2.</text>
</comment>
<dbReference type="SUPFAM" id="SSF51735">
    <property type="entry name" value="NAD(P)-binding Rossmann-fold domains"/>
    <property type="match status" value="1"/>
</dbReference>
<keyword evidence="7" id="KW-0560">Oxidoreductase</keyword>
<evidence type="ECO:0000313" key="13">
    <source>
        <dbReference type="EMBL" id="ARP80399.1"/>
    </source>
</evidence>
<feature type="domain" description="Ketopantoate reductase C-terminal" evidence="12">
    <location>
        <begin position="220"/>
        <end position="344"/>
    </location>
</feature>
<dbReference type="GO" id="GO:0005737">
    <property type="term" value="C:cytoplasm"/>
    <property type="evidence" value="ECO:0007669"/>
    <property type="project" value="TreeGrafter"/>
</dbReference>
<dbReference type="KEGG" id="bgv:CAL12_05825"/>
<name>A0A1W6YHB2_9BORD</name>
<feature type="domain" description="Ketopantoate reductase N-terminal" evidence="11">
    <location>
        <begin position="45"/>
        <end position="193"/>
    </location>
</feature>
<dbReference type="PANTHER" id="PTHR43765:SF2">
    <property type="entry name" value="2-DEHYDROPANTOATE 2-REDUCTASE"/>
    <property type="match status" value="1"/>
</dbReference>
<keyword evidence="6" id="KW-0521">NADP</keyword>
<organism evidence="13 14">
    <name type="scientific">Bordetella genomosp. 8</name>
    <dbReference type="NCBI Taxonomy" id="1416806"/>
    <lineage>
        <taxon>Bacteria</taxon>
        <taxon>Pseudomonadati</taxon>
        <taxon>Pseudomonadota</taxon>
        <taxon>Betaproteobacteria</taxon>
        <taxon>Burkholderiales</taxon>
        <taxon>Alcaligenaceae</taxon>
        <taxon>Bordetella</taxon>
    </lineage>
</organism>
<dbReference type="Pfam" id="PF08546">
    <property type="entry name" value="ApbA_C"/>
    <property type="match status" value="1"/>
</dbReference>
<keyword evidence="10" id="KW-1133">Transmembrane helix</keyword>
<feature type="transmembrane region" description="Helical" evidence="10">
    <location>
        <begin position="45"/>
        <end position="65"/>
    </location>
</feature>
<dbReference type="Proteomes" id="UP000194151">
    <property type="component" value="Chromosome"/>
</dbReference>
<dbReference type="Pfam" id="PF02558">
    <property type="entry name" value="ApbA"/>
    <property type="match status" value="1"/>
</dbReference>
<evidence type="ECO:0000256" key="9">
    <source>
        <dbReference type="ARBA" id="ARBA00048793"/>
    </source>
</evidence>
<dbReference type="AlphaFoldDB" id="A0A1W6YHB2"/>
<keyword evidence="5" id="KW-0566">Pantothenate biosynthesis</keyword>
<dbReference type="SUPFAM" id="SSF48179">
    <property type="entry name" value="6-phosphogluconate dehydrogenase C-terminal domain-like"/>
    <property type="match status" value="1"/>
</dbReference>
<dbReference type="GO" id="GO:0050661">
    <property type="term" value="F:NADP binding"/>
    <property type="evidence" value="ECO:0007669"/>
    <property type="project" value="TreeGrafter"/>
</dbReference>
<dbReference type="InterPro" id="IPR036291">
    <property type="entry name" value="NAD(P)-bd_dom_sf"/>
</dbReference>
<sequence>MASTWTSPRSWRPRSRAAWPPWTRGRRRSCTCASRRCRGAAMRRILIVGCGAMGGIFAAHLAAVADVTALDVNADHVQAIRGQGLRVEGPEPRTVPLRAVMSADELAGESFDALIFLTKSGQTGAAWSALRAVLSGTPLLVTLQNGMGNSETLQDGSDAPVARGITLDAGRYLGPGRVEHLIRGNTTWIGPMRGAVEDCDWLARLLSEAGMPAQAIADPMDAVWSKFIFNAVMNPVGALLLGVNRARYEVPQVRDLIDDLARECMNVVAALGGRLAFDPMQLVKQTRAGERPITRHAGSMALDIARGAPTEIEELTGFVVREGDRLGVDVTACRTVYRLVKGLELARAIQLDDNVNHTVDDAVENKAPPPAR</sequence>
<evidence type="ECO:0000313" key="14">
    <source>
        <dbReference type="Proteomes" id="UP000194151"/>
    </source>
</evidence>
<accession>A0A1W6YHB2</accession>